<dbReference type="AlphaFoldDB" id="A0A218ZGW4"/>
<dbReference type="Gene3D" id="3.10.310.10">
    <property type="entry name" value="Diaminopimelate Epimerase, Chain A, domain 1"/>
    <property type="match status" value="1"/>
</dbReference>
<comment type="similarity">
    <text evidence="2">Belongs to the proline racemase family.</text>
</comment>
<protein>
    <recommendedName>
        <fullName evidence="3">trans-L-3-hydroxyproline dehydratase</fullName>
        <ecNumber evidence="3">4.2.1.77</ecNumber>
    </recommendedName>
</protein>
<dbReference type="InterPro" id="IPR008794">
    <property type="entry name" value="Pro_racemase_fam"/>
</dbReference>
<keyword evidence="5" id="KW-1185">Reference proteome</keyword>
<comment type="caution">
    <text evidence="4">The sequence shown here is derived from an EMBL/GenBank/DDBJ whole genome shotgun (WGS) entry which is preliminary data.</text>
</comment>
<sequence length="247" mass="27685">MHTTSEPTLIFHKLFPNIQGNLLEQRAGAKKSHDTVRQQLILEPRGHWDIYDAILRQKTELVALAETDIGVLFMHDDGFSTMDGRAAIDLDRFFVDTHDLAIFLRRNELKNNRVSETTVVSLRSPCGIVKITLPTKSNSRTSDPSWHVSFVSVPSVATGINLTLSIPEGLRWPQLRDRTIKVASISYGRSFYCIVSAAEIGFFSALAQVDMTTSLNIATRSLKAEIDADSDIQKYPRHLDLEDLGVF</sequence>
<dbReference type="Proteomes" id="UP000242519">
    <property type="component" value="Unassembled WGS sequence"/>
</dbReference>
<dbReference type="EC" id="4.2.1.77" evidence="3"/>
<dbReference type="InParanoid" id="A0A218ZGW4"/>
<evidence type="ECO:0000256" key="2">
    <source>
        <dbReference type="ARBA" id="ARBA00007529"/>
    </source>
</evidence>
<dbReference type="GO" id="GO:0050346">
    <property type="term" value="F:trans-L-3-hydroxyproline dehydratase activity"/>
    <property type="evidence" value="ECO:0007669"/>
    <property type="project" value="UniProtKB-EC"/>
</dbReference>
<dbReference type="PANTHER" id="PTHR33442:SF1">
    <property type="entry name" value="TRANS-3-HYDROXY-L-PROLINE DEHYDRATASE"/>
    <property type="match status" value="1"/>
</dbReference>
<gene>
    <name evidence="4" type="ORF">B2J93_3067</name>
</gene>
<evidence type="ECO:0000313" key="5">
    <source>
        <dbReference type="Proteomes" id="UP000242519"/>
    </source>
</evidence>
<dbReference type="EMBL" id="MZNU01000009">
    <property type="protein sequence ID" value="OWP07321.1"/>
    <property type="molecule type" value="Genomic_DNA"/>
</dbReference>
<proteinExistence type="inferred from homology"/>
<dbReference type="OrthoDB" id="6409228at2759"/>
<comment type="catalytic activity">
    <reaction evidence="1">
        <text>trans-3-hydroxy-L-proline = 1-pyrroline-2-carboxylate + H2O</text>
        <dbReference type="Rhea" id="RHEA:10320"/>
        <dbReference type="ChEBI" id="CHEBI:15377"/>
        <dbReference type="ChEBI" id="CHEBI:39785"/>
        <dbReference type="ChEBI" id="CHEBI:57938"/>
        <dbReference type="EC" id="4.2.1.77"/>
    </reaction>
</comment>
<name>A0A218ZGW4_9HELO</name>
<reference evidence="4 5" key="1">
    <citation type="submission" date="2017-04" db="EMBL/GenBank/DDBJ databases">
        <title>Draft genome sequence of Marssonina coronaria NL1: causal agent of apple blotch.</title>
        <authorList>
            <person name="Cheng Q."/>
        </authorList>
    </citation>
    <scope>NUCLEOTIDE SEQUENCE [LARGE SCALE GENOMIC DNA]</scope>
    <source>
        <strain evidence="4 5">NL1</strain>
    </source>
</reference>
<dbReference type="STRING" id="503106.A0A218ZGW4"/>
<evidence type="ECO:0000313" key="4">
    <source>
        <dbReference type="EMBL" id="OWP07321.1"/>
    </source>
</evidence>
<accession>A0A218ZGW4</accession>
<organism evidence="4 5">
    <name type="scientific">Diplocarpon coronariae</name>
    <dbReference type="NCBI Taxonomy" id="2795749"/>
    <lineage>
        <taxon>Eukaryota</taxon>
        <taxon>Fungi</taxon>
        <taxon>Dikarya</taxon>
        <taxon>Ascomycota</taxon>
        <taxon>Pezizomycotina</taxon>
        <taxon>Leotiomycetes</taxon>
        <taxon>Helotiales</taxon>
        <taxon>Drepanopezizaceae</taxon>
        <taxon>Diplocarpon</taxon>
    </lineage>
</organism>
<evidence type="ECO:0000256" key="1">
    <source>
        <dbReference type="ARBA" id="ARBA00001148"/>
    </source>
</evidence>
<dbReference type="SUPFAM" id="SSF54506">
    <property type="entry name" value="Diaminopimelate epimerase-like"/>
    <property type="match status" value="1"/>
</dbReference>
<dbReference type="PANTHER" id="PTHR33442">
    <property type="entry name" value="TRANS-3-HYDROXY-L-PROLINE DEHYDRATASE"/>
    <property type="match status" value="1"/>
</dbReference>
<dbReference type="Pfam" id="PF05544">
    <property type="entry name" value="Pro_racemase"/>
    <property type="match status" value="1"/>
</dbReference>
<evidence type="ECO:0000256" key="3">
    <source>
        <dbReference type="ARBA" id="ARBA00013105"/>
    </source>
</evidence>